<comment type="similarity">
    <text evidence="6">Belongs to the L2HGDH family.</text>
</comment>
<dbReference type="InterPro" id="IPR036188">
    <property type="entry name" value="FAD/NAD-bd_sf"/>
</dbReference>
<organism evidence="10 11">
    <name type="scientific">Ophiocordyceps australis</name>
    <dbReference type="NCBI Taxonomy" id="1399860"/>
    <lineage>
        <taxon>Eukaryota</taxon>
        <taxon>Fungi</taxon>
        <taxon>Dikarya</taxon>
        <taxon>Ascomycota</taxon>
        <taxon>Pezizomycotina</taxon>
        <taxon>Sordariomycetes</taxon>
        <taxon>Hypocreomycetidae</taxon>
        <taxon>Hypocreales</taxon>
        <taxon>Ophiocordycipitaceae</taxon>
        <taxon>Ophiocordyceps</taxon>
    </lineage>
</organism>
<dbReference type="STRING" id="1399860.A0A2C5YCK2"/>
<evidence type="ECO:0000256" key="5">
    <source>
        <dbReference type="ARBA" id="ARBA00036066"/>
    </source>
</evidence>
<dbReference type="Gene3D" id="3.30.9.10">
    <property type="entry name" value="D-Amino Acid Oxidase, subunit A, domain 2"/>
    <property type="match status" value="1"/>
</dbReference>
<dbReference type="EC" id="1.1.99.2" evidence="7"/>
<evidence type="ECO:0000256" key="3">
    <source>
        <dbReference type="ARBA" id="ARBA00022827"/>
    </source>
</evidence>
<accession>A0A2C5YCK2</accession>
<dbReference type="EMBL" id="NJET01000019">
    <property type="protein sequence ID" value="PHH65353.1"/>
    <property type="molecule type" value="Genomic_DNA"/>
</dbReference>
<gene>
    <name evidence="10" type="ORF">CDD81_2765</name>
</gene>
<evidence type="ECO:0000313" key="10">
    <source>
        <dbReference type="EMBL" id="PHH65353.1"/>
    </source>
</evidence>
<evidence type="ECO:0000259" key="9">
    <source>
        <dbReference type="Pfam" id="PF01266"/>
    </source>
</evidence>
<dbReference type="PANTHER" id="PTHR43104">
    <property type="entry name" value="L-2-HYDROXYGLUTARATE DEHYDROGENASE, MITOCHONDRIAL"/>
    <property type="match status" value="1"/>
</dbReference>
<evidence type="ECO:0000256" key="8">
    <source>
        <dbReference type="ARBA" id="ARBA00041137"/>
    </source>
</evidence>
<dbReference type="PANTHER" id="PTHR43104:SF4">
    <property type="entry name" value="L-2-HYDROXYGLUTARATE DEHYDROGENASE, MITOCHONDRIAL"/>
    <property type="match status" value="1"/>
</dbReference>
<evidence type="ECO:0000256" key="4">
    <source>
        <dbReference type="ARBA" id="ARBA00023002"/>
    </source>
</evidence>
<sequence>MGFSTTAKRQADFRHAVIGGGVVGVAIARQLAKRASGTTVLLERHGALGRETTARNSEVVHAGIYYGAKSLKARLCMRGRELLYALCERHGVGHARVGKWIVAQTAEQRQALQRIYDLSRHELDVPMAWLSEAHVRRHGQGVCAAQGALQSPSTGIVDAHGLVMALQGLYQDAGGLVACDSRVTAVTPLGPSSRPGSAGWQLDVCSASSARASVTAESIVNAAGLGAVNIHNMFVPPHRRRRLYFAKGNYFSYAASSPSISRLIYPAPDPDAAGLGTHLTLDLAGRLRFGPDVEWVDSPHDLAVTTNRLPLALEQIKKYLPAIDPACLAPDYAGIRPKLTNHAAVVAGTSFNDFYIKLEPGFDACINLLGIESPGLTSSLAIAEMVEELLYGTVTS</sequence>
<comment type="cofactor">
    <cofactor evidence="1">
        <name>FAD</name>
        <dbReference type="ChEBI" id="CHEBI:57692"/>
    </cofactor>
</comment>
<evidence type="ECO:0000313" key="11">
    <source>
        <dbReference type="Proteomes" id="UP000226192"/>
    </source>
</evidence>
<dbReference type="Pfam" id="PF01266">
    <property type="entry name" value="DAO"/>
    <property type="match status" value="1"/>
</dbReference>
<keyword evidence="3" id="KW-0274">FAD</keyword>
<evidence type="ECO:0000256" key="6">
    <source>
        <dbReference type="ARBA" id="ARBA00037941"/>
    </source>
</evidence>
<proteinExistence type="inferred from homology"/>
<comment type="catalytic activity">
    <reaction evidence="5">
        <text>(S)-2-hydroxyglutarate + A = 2-oxoglutarate + AH2</text>
        <dbReference type="Rhea" id="RHEA:21252"/>
        <dbReference type="ChEBI" id="CHEBI:13193"/>
        <dbReference type="ChEBI" id="CHEBI:16782"/>
        <dbReference type="ChEBI" id="CHEBI:16810"/>
        <dbReference type="ChEBI" id="CHEBI:17499"/>
        <dbReference type="EC" id="1.1.99.2"/>
    </reaction>
</comment>
<dbReference type="InterPro" id="IPR006076">
    <property type="entry name" value="FAD-dep_OxRdtase"/>
</dbReference>
<keyword evidence="2" id="KW-0285">Flavoprotein</keyword>
<name>A0A2C5YCK2_9HYPO</name>
<evidence type="ECO:0000256" key="7">
    <source>
        <dbReference type="ARBA" id="ARBA00038878"/>
    </source>
</evidence>
<feature type="domain" description="FAD dependent oxidoreductase" evidence="9">
    <location>
        <begin position="16"/>
        <end position="389"/>
    </location>
</feature>
<evidence type="ECO:0000256" key="1">
    <source>
        <dbReference type="ARBA" id="ARBA00001974"/>
    </source>
</evidence>
<dbReference type="GO" id="GO:0047545">
    <property type="term" value="F:(S)-2-hydroxyglutarate dehydrogenase activity"/>
    <property type="evidence" value="ECO:0007669"/>
    <property type="project" value="UniProtKB-EC"/>
</dbReference>
<evidence type="ECO:0000256" key="2">
    <source>
        <dbReference type="ARBA" id="ARBA00022630"/>
    </source>
</evidence>
<dbReference type="AlphaFoldDB" id="A0A2C5YCK2"/>
<keyword evidence="11" id="KW-1185">Reference proteome</keyword>
<protein>
    <recommendedName>
        <fullName evidence="8">L-2-hydroxyglutarate dehydrogenase, mitochondrial</fullName>
        <ecNumber evidence="7">1.1.99.2</ecNumber>
    </recommendedName>
</protein>
<comment type="caution">
    <text evidence="10">The sequence shown here is derived from an EMBL/GenBank/DDBJ whole genome shotgun (WGS) entry which is preliminary data.</text>
</comment>
<keyword evidence="4" id="KW-0560">Oxidoreductase</keyword>
<reference evidence="10 11" key="1">
    <citation type="submission" date="2017-06" db="EMBL/GenBank/DDBJ databases">
        <title>Ant-infecting Ophiocordyceps genomes reveal a high diversity of potential behavioral manipulation genes and a possible major role for enterotoxins.</title>
        <authorList>
            <person name="De Bekker C."/>
            <person name="Evans H.C."/>
            <person name="Brachmann A."/>
            <person name="Hughes D.P."/>
        </authorList>
    </citation>
    <scope>NUCLEOTIDE SEQUENCE [LARGE SCALE GENOMIC DNA]</scope>
    <source>
        <strain evidence="10 11">Map64</strain>
    </source>
</reference>
<dbReference type="Gene3D" id="3.50.50.60">
    <property type="entry name" value="FAD/NAD(P)-binding domain"/>
    <property type="match status" value="1"/>
</dbReference>
<dbReference type="Proteomes" id="UP000226192">
    <property type="component" value="Unassembled WGS sequence"/>
</dbReference>
<dbReference type="OrthoDB" id="498204at2759"/>
<dbReference type="SUPFAM" id="SSF51905">
    <property type="entry name" value="FAD/NAD(P)-binding domain"/>
    <property type="match status" value="1"/>
</dbReference>